<reference evidence="1 2" key="1">
    <citation type="submission" date="2023-11" db="EMBL/GenBank/DDBJ databases">
        <title>Draft genome sequence and annotation of the polyextremotolerant black yeast-like fungus Aureobasidium pullulans NRRL 62042.</title>
        <authorList>
            <person name="Dielentheis-Frenken M.R.E."/>
            <person name="Wibberg D."/>
            <person name="Blank L.M."/>
            <person name="Tiso T."/>
        </authorList>
    </citation>
    <scope>NUCLEOTIDE SEQUENCE [LARGE SCALE GENOMIC DNA]</scope>
    <source>
        <strain evidence="1 2">NRRL 62042</strain>
    </source>
</reference>
<comment type="caution">
    <text evidence="1">The sequence shown here is derived from an EMBL/GenBank/DDBJ whole genome shotgun (WGS) entry which is preliminary data.</text>
</comment>
<proteinExistence type="predicted"/>
<evidence type="ECO:0000313" key="2">
    <source>
        <dbReference type="Proteomes" id="UP001341245"/>
    </source>
</evidence>
<accession>A0ABR0T7I1</accession>
<keyword evidence="2" id="KW-1185">Reference proteome</keyword>
<dbReference type="EMBL" id="JASGXD010000017">
    <property type="protein sequence ID" value="KAK6000408.1"/>
    <property type="molecule type" value="Genomic_DNA"/>
</dbReference>
<sequence length="189" mass="22375">MDNKKNDIKFTQPKGLNVVEVYLDDMYYPNVLKVSKLVRDEYWPLCLRKSVLWINYGCQERFSWEERSDDSDEEETGFPLLSQWLCLPDTVLAKLTDVVYKFRADWKLPDIMVAPWMRPNDNSFMYHGEELVFERIEYDLPVMPRSEAECDSPSEWDYEFDESGFATGNYARLELRCKTDLDGSRMNEG</sequence>
<gene>
    <name evidence="1" type="ORF">QM012_003654</name>
</gene>
<evidence type="ECO:0008006" key="3">
    <source>
        <dbReference type="Google" id="ProtNLM"/>
    </source>
</evidence>
<name>A0ABR0T7I1_AURPU</name>
<dbReference type="Proteomes" id="UP001341245">
    <property type="component" value="Unassembled WGS sequence"/>
</dbReference>
<organism evidence="1 2">
    <name type="scientific">Aureobasidium pullulans</name>
    <name type="common">Black yeast</name>
    <name type="synonym">Pullularia pullulans</name>
    <dbReference type="NCBI Taxonomy" id="5580"/>
    <lineage>
        <taxon>Eukaryota</taxon>
        <taxon>Fungi</taxon>
        <taxon>Dikarya</taxon>
        <taxon>Ascomycota</taxon>
        <taxon>Pezizomycotina</taxon>
        <taxon>Dothideomycetes</taxon>
        <taxon>Dothideomycetidae</taxon>
        <taxon>Dothideales</taxon>
        <taxon>Saccotheciaceae</taxon>
        <taxon>Aureobasidium</taxon>
    </lineage>
</organism>
<evidence type="ECO:0000313" key="1">
    <source>
        <dbReference type="EMBL" id="KAK6000408.1"/>
    </source>
</evidence>
<protein>
    <recommendedName>
        <fullName evidence="3">F-box domain-containing protein</fullName>
    </recommendedName>
</protein>